<protein>
    <recommendedName>
        <fullName evidence="4">PKD domain containing protein</fullName>
    </recommendedName>
</protein>
<name>F4KS45_HALH1</name>
<evidence type="ECO:0000313" key="2">
    <source>
        <dbReference type="EMBL" id="AEE52290.1"/>
    </source>
</evidence>
<feature type="signal peptide" evidence="1">
    <location>
        <begin position="1"/>
        <end position="24"/>
    </location>
</feature>
<keyword evidence="1" id="KW-0732">Signal</keyword>
<keyword evidence="3" id="KW-1185">Reference proteome</keyword>
<organism evidence="2 3">
    <name type="scientific">Haliscomenobacter hydrossis (strain ATCC 27775 / DSM 1100 / LMG 10767 / O)</name>
    <dbReference type="NCBI Taxonomy" id="760192"/>
    <lineage>
        <taxon>Bacteria</taxon>
        <taxon>Pseudomonadati</taxon>
        <taxon>Bacteroidota</taxon>
        <taxon>Saprospiria</taxon>
        <taxon>Saprospirales</taxon>
        <taxon>Haliscomenobacteraceae</taxon>
        <taxon>Haliscomenobacter</taxon>
    </lineage>
</organism>
<dbReference type="STRING" id="760192.Halhy_4449"/>
<dbReference type="NCBIfam" id="TIGR04131">
    <property type="entry name" value="Bac_Flav_CTERM"/>
    <property type="match status" value="1"/>
</dbReference>
<dbReference type="eggNOG" id="COG4886">
    <property type="taxonomic scope" value="Bacteria"/>
</dbReference>
<evidence type="ECO:0008006" key="4">
    <source>
        <dbReference type="Google" id="ProtNLM"/>
    </source>
</evidence>
<dbReference type="HOGENOM" id="CLU_352241_0_0_10"/>
<sequence length="799" mass="87173">MLAPTNLRIIIVLLFSFGFNALHAQQVINSTGNSTRLEIFTISYSVGETAVQTLKSSNGSYLTQGVLQPQIPIPSKPLVTLPFRRGVCLGEAIEIEFSTLLVFAQDNEFTIELSDENGSFANPNIIGKVKGTTLRKVPIQVPSTLKPVDYLIRVVSSSPKEIGQTTNLLVRKKPNANFTLPTSACTGDTVFTTFTGKDTIKSSNFIWNFTDGLLEKKQATNQQGNIWSIDGTKKTSLIIDNDGCKSDPVEQNIKIERRIAPAQITCGTPSGNSITFNWSQVGGATDYKEKVLSGATEAGVKKGNSLTFPNVAPGTKIKIEVQATGPGACGVSVDTQTCTTIICPSLSATLAQNQVSVCAGEPARTSLTLGGARGVYRVVYTTDGTKLDTLSVLSGQLFDFFPEQNTNYTFLAVGNAALPGCYTTLNKPVFQVRVTPNNFPGKPEAALLVCDNQESPILLDDLLKDEFPGGKWSSAAVTSGESFDSLAGTFIPKGNKAGKYFFVYTVEKKNGCNERAASVEINVEQKSIINIKDYSSCTDSMLETKISLRDLSFQVNPSAPNTVRWYTDQALSQEIREAELIVKAERVIYGKSGQGVCASGATPVTLKLSEEKDKLPLPVLEGPSLLTVGDILELRTSSSYPPNSLFYWQRPDSTLRPVRNLYALPPIRVNVKNTGRYTLYVQLPQGKNTCISPTGFIDIQVIEKNAPKLQIKKIVGENSPWIIEGIENYQDYTINIFNRWGELVHSIKGPYLNDWKGTCTKTCNGEILPQGTYYYEISIKEIPKKLTPIGALYVVRTNP</sequence>
<dbReference type="AlphaFoldDB" id="F4KS45"/>
<proteinExistence type="predicted"/>
<dbReference type="RefSeq" id="WP_013766828.1">
    <property type="nucleotide sequence ID" value="NC_015510.1"/>
</dbReference>
<evidence type="ECO:0000256" key="1">
    <source>
        <dbReference type="SAM" id="SignalP"/>
    </source>
</evidence>
<feature type="chain" id="PRO_5003315977" description="PKD domain containing protein" evidence="1">
    <location>
        <begin position="25"/>
        <end position="799"/>
    </location>
</feature>
<dbReference type="InterPro" id="IPR026341">
    <property type="entry name" value="T9SS_type_B"/>
</dbReference>
<evidence type="ECO:0000313" key="3">
    <source>
        <dbReference type="Proteomes" id="UP000008461"/>
    </source>
</evidence>
<accession>F4KS45</accession>
<dbReference type="EMBL" id="CP002691">
    <property type="protein sequence ID" value="AEE52290.1"/>
    <property type="molecule type" value="Genomic_DNA"/>
</dbReference>
<reference key="2">
    <citation type="submission" date="2011-04" db="EMBL/GenBank/DDBJ databases">
        <title>Complete sequence of chromosome of Haliscomenobacter hydrossis DSM 1100.</title>
        <authorList>
            <consortium name="US DOE Joint Genome Institute (JGI-PGF)"/>
            <person name="Lucas S."/>
            <person name="Han J."/>
            <person name="Lapidus A."/>
            <person name="Bruce D."/>
            <person name="Goodwin L."/>
            <person name="Pitluck S."/>
            <person name="Peters L."/>
            <person name="Kyrpides N."/>
            <person name="Mavromatis K."/>
            <person name="Ivanova N."/>
            <person name="Ovchinnikova G."/>
            <person name="Pagani I."/>
            <person name="Daligault H."/>
            <person name="Detter J.C."/>
            <person name="Han C."/>
            <person name="Land M."/>
            <person name="Hauser L."/>
            <person name="Markowitz V."/>
            <person name="Cheng J.-F."/>
            <person name="Hugenholtz P."/>
            <person name="Woyke T."/>
            <person name="Wu D."/>
            <person name="Verbarg S."/>
            <person name="Frueling A."/>
            <person name="Brambilla E."/>
            <person name="Klenk H.-P."/>
            <person name="Eisen J.A."/>
        </authorList>
    </citation>
    <scope>NUCLEOTIDE SEQUENCE</scope>
    <source>
        <strain>DSM 1100</strain>
    </source>
</reference>
<reference evidence="2 3" key="1">
    <citation type="journal article" date="2011" name="Stand. Genomic Sci.">
        <title>Complete genome sequence of Haliscomenobacter hydrossis type strain (O).</title>
        <authorList>
            <consortium name="US DOE Joint Genome Institute (JGI-PGF)"/>
            <person name="Daligault H."/>
            <person name="Lapidus A."/>
            <person name="Zeytun A."/>
            <person name="Nolan M."/>
            <person name="Lucas S."/>
            <person name="Del Rio T.G."/>
            <person name="Tice H."/>
            <person name="Cheng J.F."/>
            <person name="Tapia R."/>
            <person name="Han C."/>
            <person name="Goodwin L."/>
            <person name="Pitluck S."/>
            <person name="Liolios K."/>
            <person name="Pagani I."/>
            <person name="Ivanova N."/>
            <person name="Huntemann M."/>
            <person name="Mavromatis K."/>
            <person name="Mikhailova N."/>
            <person name="Pati A."/>
            <person name="Chen A."/>
            <person name="Palaniappan K."/>
            <person name="Land M."/>
            <person name="Hauser L."/>
            <person name="Brambilla E.M."/>
            <person name="Rohde M."/>
            <person name="Verbarg S."/>
            <person name="Goker M."/>
            <person name="Bristow J."/>
            <person name="Eisen J.A."/>
            <person name="Markowitz V."/>
            <person name="Hugenholtz P."/>
            <person name="Kyrpides N.C."/>
            <person name="Klenk H.P."/>
            <person name="Woyke T."/>
        </authorList>
    </citation>
    <scope>NUCLEOTIDE SEQUENCE [LARGE SCALE GENOMIC DNA]</scope>
    <source>
        <strain evidence="3">ATCC 27775 / DSM 1100 / LMG 10767 / O</strain>
    </source>
</reference>
<dbReference type="OrthoDB" id="678019at2"/>
<dbReference type="KEGG" id="hhy:Halhy_4449"/>
<dbReference type="Proteomes" id="UP000008461">
    <property type="component" value="Chromosome"/>
</dbReference>
<gene>
    <name evidence="2" type="ordered locus">Halhy_4449</name>
</gene>
<dbReference type="Pfam" id="PF13585">
    <property type="entry name" value="CHU_C"/>
    <property type="match status" value="1"/>
</dbReference>